<keyword evidence="3" id="KW-0813">Transport</keyword>
<feature type="transmembrane region" description="Helical" evidence="12">
    <location>
        <begin position="527"/>
        <end position="554"/>
    </location>
</feature>
<feature type="transmembrane region" description="Helical" evidence="12">
    <location>
        <begin position="891"/>
        <end position="914"/>
    </location>
</feature>
<dbReference type="InterPro" id="IPR036640">
    <property type="entry name" value="ABC1_TM_sf"/>
</dbReference>
<keyword evidence="8 12" id="KW-0472">Membrane</keyword>
<dbReference type="GO" id="GO:0016020">
    <property type="term" value="C:membrane"/>
    <property type="evidence" value="ECO:0007669"/>
    <property type="project" value="UniProtKB-SubCell"/>
</dbReference>
<feature type="transmembrane region" description="Helical" evidence="12">
    <location>
        <begin position="32"/>
        <end position="51"/>
    </location>
</feature>
<dbReference type="GO" id="GO:0140359">
    <property type="term" value="F:ABC-type transporter activity"/>
    <property type="evidence" value="ECO:0007669"/>
    <property type="project" value="InterPro"/>
</dbReference>
<dbReference type="CDD" id="cd18579">
    <property type="entry name" value="ABC_6TM_ABCC_D1"/>
    <property type="match status" value="1"/>
</dbReference>
<comment type="similarity">
    <text evidence="2">Belongs to the ABC transporter superfamily. ABCC family. Conjugate transporter (TC 3.A.1.208) subfamily.</text>
</comment>
<evidence type="ECO:0000259" key="14">
    <source>
        <dbReference type="PROSITE" id="PS50929"/>
    </source>
</evidence>
<feature type="transmembrane region" description="Helical" evidence="12">
    <location>
        <begin position="63"/>
        <end position="86"/>
    </location>
</feature>
<feature type="transmembrane region" description="Helical" evidence="12">
    <location>
        <begin position="313"/>
        <end position="336"/>
    </location>
</feature>
<dbReference type="SUPFAM" id="SSF52540">
    <property type="entry name" value="P-loop containing nucleoside triphosphate hydrolases"/>
    <property type="match status" value="2"/>
</dbReference>
<feature type="transmembrane region" description="Helical" evidence="12">
    <location>
        <begin position="1117"/>
        <end position="1137"/>
    </location>
</feature>
<feature type="region of interest" description="Disordered" evidence="11">
    <location>
        <begin position="574"/>
        <end position="594"/>
    </location>
</feature>
<feature type="compositionally biased region" description="Basic and acidic residues" evidence="11">
    <location>
        <begin position="836"/>
        <end position="849"/>
    </location>
</feature>
<dbReference type="Proteomes" id="UP001283341">
    <property type="component" value="Unassembled WGS sequence"/>
</dbReference>
<gene>
    <name evidence="15" type="ORF">B0H66DRAFT_145073</name>
</gene>
<feature type="domain" description="ABC transporter" evidence="13">
    <location>
        <begin position="1233"/>
        <end position="1482"/>
    </location>
</feature>
<evidence type="ECO:0000313" key="15">
    <source>
        <dbReference type="EMBL" id="KAK3325989.1"/>
    </source>
</evidence>
<keyword evidence="4 12" id="KW-0812">Transmembrane</keyword>
<evidence type="ECO:0000259" key="13">
    <source>
        <dbReference type="PROSITE" id="PS50893"/>
    </source>
</evidence>
<dbReference type="InterPro" id="IPR044746">
    <property type="entry name" value="ABCC_6TM_D1"/>
</dbReference>
<dbReference type="InterPro" id="IPR050173">
    <property type="entry name" value="ABC_transporter_C-like"/>
</dbReference>
<dbReference type="InterPro" id="IPR056227">
    <property type="entry name" value="TMD0_ABC"/>
</dbReference>
<feature type="region of interest" description="Disordered" evidence="11">
    <location>
        <begin position="827"/>
        <end position="870"/>
    </location>
</feature>
<evidence type="ECO:0000256" key="7">
    <source>
        <dbReference type="ARBA" id="ARBA00022989"/>
    </source>
</evidence>
<dbReference type="Pfam" id="PF00664">
    <property type="entry name" value="ABC_membrane"/>
    <property type="match status" value="1"/>
</dbReference>
<dbReference type="PANTHER" id="PTHR24223">
    <property type="entry name" value="ATP-BINDING CASSETTE SUB-FAMILY C"/>
    <property type="match status" value="1"/>
</dbReference>
<feature type="transmembrane region" description="Helical" evidence="12">
    <location>
        <begin position="383"/>
        <end position="404"/>
    </location>
</feature>
<keyword evidence="16" id="KW-1185">Reference proteome</keyword>
<protein>
    <submittedName>
        <fullName evidence="15">P-loop containing nucleoside triphosphate hydrolase protein</fullName>
    </submittedName>
</protein>
<feature type="domain" description="ABC transporter" evidence="13">
    <location>
        <begin position="597"/>
        <end position="828"/>
    </location>
</feature>
<feature type="transmembrane region" description="Helical" evidence="12">
    <location>
        <begin position="98"/>
        <end position="118"/>
    </location>
</feature>
<dbReference type="PANTHER" id="PTHR24223:SF345">
    <property type="entry name" value="ABC MULTIDRUG TRANSPORTER (EUROFUNG)"/>
    <property type="match status" value="1"/>
</dbReference>
<evidence type="ECO:0000256" key="2">
    <source>
        <dbReference type="ARBA" id="ARBA00009726"/>
    </source>
</evidence>
<comment type="function">
    <text evidence="10">ABC-type transporter; part of the gene cluster that mediates the biosynthesis of the phomopsins, a group of hexapeptide mycotoxins which infects lupins and causes lupinosis disease in livestock.</text>
</comment>
<evidence type="ECO:0000256" key="12">
    <source>
        <dbReference type="SAM" id="Phobius"/>
    </source>
</evidence>
<dbReference type="PROSITE" id="PS50893">
    <property type="entry name" value="ABC_TRANSPORTER_2"/>
    <property type="match status" value="2"/>
</dbReference>
<feature type="compositionally biased region" description="Polar residues" evidence="11">
    <location>
        <begin position="579"/>
        <end position="594"/>
    </location>
</feature>
<reference evidence="15" key="2">
    <citation type="submission" date="2023-06" db="EMBL/GenBank/DDBJ databases">
        <authorList>
            <consortium name="Lawrence Berkeley National Laboratory"/>
            <person name="Haridas S."/>
            <person name="Hensen N."/>
            <person name="Bonometti L."/>
            <person name="Westerberg I."/>
            <person name="Brannstrom I.O."/>
            <person name="Guillou S."/>
            <person name="Cros-Aarteil S."/>
            <person name="Calhoun S."/>
            <person name="Kuo A."/>
            <person name="Mondo S."/>
            <person name="Pangilinan J."/>
            <person name="Riley R."/>
            <person name="Labutti K."/>
            <person name="Andreopoulos B."/>
            <person name="Lipzen A."/>
            <person name="Chen C."/>
            <person name="Yanf M."/>
            <person name="Daum C."/>
            <person name="Ng V."/>
            <person name="Clum A."/>
            <person name="Steindorff A."/>
            <person name="Ohm R."/>
            <person name="Martin F."/>
            <person name="Silar P."/>
            <person name="Natvig D."/>
            <person name="Lalanne C."/>
            <person name="Gautier V."/>
            <person name="Ament-Velasquez S.L."/>
            <person name="Kruys A."/>
            <person name="Hutchinson M.I."/>
            <person name="Powell A.J."/>
            <person name="Barry K."/>
            <person name="Miller A.N."/>
            <person name="Grigoriev I.V."/>
            <person name="Debuchy R."/>
            <person name="Gladieux P."/>
            <person name="Thoren M.H."/>
            <person name="Johannesson H."/>
        </authorList>
    </citation>
    <scope>NUCLEOTIDE SEQUENCE</scope>
    <source>
        <strain evidence="15">CBS 118394</strain>
    </source>
</reference>
<dbReference type="Pfam" id="PF24357">
    <property type="entry name" value="TMD0_ABC"/>
    <property type="match status" value="1"/>
</dbReference>
<dbReference type="PROSITE" id="PS00211">
    <property type="entry name" value="ABC_TRANSPORTER_1"/>
    <property type="match status" value="2"/>
</dbReference>
<feature type="compositionally biased region" description="Polar residues" evidence="11">
    <location>
        <begin position="1224"/>
        <end position="1239"/>
    </location>
</feature>
<feature type="transmembrane region" description="Helical" evidence="12">
    <location>
        <begin position="130"/>
        <end position="151"/>
    </location>
</feature>
<feature type="transmembrane region" description="Helical" evidence="12">
    <location>
        <begin position="491"/>
        <end position="515"/>
    </location>
</feature>
<name>A0AAE0IJ99_9PEZI</name>
<dbReference type="Gene3D" id="3.40.50.300">
    <property type="entry name" value="P-loop containing nucleotide triphosphate hydrolases"/>
    <property type="match status" value="2"/>
</dbReference>
<evidence type="ECO:0000256" key="3">
    <source>
        <dbReference type="ARBA" id="ARBA00022448"/>
    </source>
</evidence>
<dbReference type="PROSITE" id="PS50929">
    <property type="entry name" value="ABC_TM1F"/>
    <property type="match status" value="2"/>
</dbReference>
<dbReference type="FunFam" id="1.20.1560.10:FF:000066">
    <property type="entry name" value="ABC multidrug transporter (Eurofung)"/>
    <property type="match status" value="1"/>
</dbReference>
<accession>A0AAE0IJ99</accession>
<dbReference type="SUPFAM" id="SSF90123">
    <property type="entry name" value="ABC transporter transmembrane region"/>
    <property type="match status" value="2"/>
</dbReference>
<evidence type="ECO:0000313" key="16">
    <source>
        <dbReference type="Proteomes" id="UP001283341"/>
    </source>
</evidence>
<keyword evidence="6" id="KW-0067">ATP-binding</keyword>
<feature type="transmembrane region" description="Helical" evidence="12">
    <location>
        <begin position="410"/>
        <end position="434"/>
    </location>
</feature>
<feature type="region of interest" description="Disordered" evidence="11">
    <location>
        <begin position="1220"/>
        <end position="1239"/>
    </location>
</feature>
<dbReference type="Gene3D" id="1.20.1560.10">
    <property type="entry name" value="ABC transporter type 1, transmembrane domain"/>
    <property type="match status" value="2"/>
</dbReference>
<feature type="transmembrane region" description="Helical" evidence="12">
    <location>
        <begin position="1009"/>
        <end position="1027"/>
    </location>
</feature>
<keyword evidence="15" id="KW-0378">Hydrolase</keyword>
<feature type="domain" description="ABC transmembrane type-1" evidence="14">
    <location>
        <begin position="894"/>
        <end position="1173"/>
    </location>
</feature>
<dbReference type="InterPro" id="IPR003593">
    <property type="entry name" value="AAA+_ATPase"/>
</dbReference>
<dbReference type="InterPro" id="IPR027417">
    <property type="entry name" value="P-loop_NTPase"/>
</dbReference>
<evidence type="ECO:0000256" key="11">
    <source>
        <dbReference type="SAM" id="MobiDB-lite"/>
    </source>
</evidence>
<dbReference type="SMART" id="SM00382">
    <property type="entry name" value="AAA"/>
    <property type="match status" value="2"/>
</dbReference>
<feature type="domain" description="ABC transmembrane type-1" evidence="14">
    <location>
        <begin position="280"/>
        <end position="549"/>
    </location>
</feature>
<dbReference type="InterPro" id="IPR011527">
    <property type="entry name" value="ABC1_TM_dom"/>
</dbReference>
<keyword evidence="7 12" id="KW-1133">Transmembrane helix</keyword>
<feature type="transmembrane region" description="Helical" evidence="12">
    <location>
        <begin position="1033"/>
        <end position="1053"/>
    </location>
</feature>
<proteinExistence type="inferred from homology"/>
<dbReference type="InterPro" id="IPR003439">
    <property type="entry name" value="ABC_transporter-like_ATP-bd"/>
</dbReference>
<evidence type="ECO:0000256" key="10">
    <source>
        <dbReference type="ARBA" id="ARBA00059074"/>
    </source>
</evidence>
<keyword evidence="9" id="KW-0325">Glycoprotein</keyword>
<evidence type="ECO:0000256" key="8">
    <source>
        <dbReference type="ARBA" id="ARBA00023136"/>
    </source>
</evidence>
<dbReference type="Pfam" id="PF00005">
    <property type="entry name" value="ABC_tran"/>
    <property type="match status" value="2"/>
</dbReference>
<dbReference type="CDD" id="cd18580">
    <property type="entry name" value="ABC_6TM_ABCC_D2"/>
    <property type="match status" value="1"/>
</dbReference>
<evidence type="ECO:0000256" key="1">
    <source>
        <dbReference type="ARBA" id="ARBA00004141"/>
    </source>
</evidence>
<comment type="caution">
    <text evidence="15">The sequence shown here is derived from an EMBL/GenBank/DDBJ whole genome shotgun (WGS) entry which is preliminary data.</text>
</comment>
<dbReference type="GO" id="GO:0005524">
    <property type="term" value="F:ATP binding"/>
    <property type="evidence" value="ECO:0007669"/>
    <property type="project" value="UniProtKB-KW"/>
</dbReference>
<dbReference type="FunFam" id="3.40.50.300:FF:001854">
    <property type="entry name" value="ABC multidrug transporter (Eurofung)"/>
    <property type="match status" value="1"/>
</dbReference>
<evidence type="ECO:0000256" key="9">
    <source>
        <dbReference type="ARBA" id="ARBA00023180"/>
    </source>
</evidence>
<evidence type="ECO:0000256" key="4">
    <source>
        <dbReference type="ARBA" id="ARBA00022692"/>
    </source>
</evidence>
<evidence type="ECO:0000256" key="6">
    <source>
        <dbReference type="ARBA" id="ARBA00022840"/>
    </source>
</evidence>
<feature type="transmembrane region" description="Helical" evidence="12">
    <location>
        <begin position="934"/>
        <end position="960"/>
    </location>
</feature>
<dbReference type="EMBL" id="JAUEDM010000002">
    <property type="protein sequence ID" value="KAK3325989.1"/>
    <property type="molecule type" value="Genomic_DNA"/>
</dbReference>
<dbReference type="InterPro" id="IPR044726">
    <property type="entry name" value="ABCC_6TM_D2"/>
</dbReference>
<keyword evidence="5" id="KW-0547">Nucleotide-binding</keyword>
<evidence type="ECO:0000256" key="5">
    <source>
        <dbReference type="ARBA" id="ARBA00022741"/>
    </source>
</evidence>
<sequence length="1490" mass="163219">MDFSGCLNDDSLGPAVEGCRGDFDFTIKFEKIFMSIIPSAIFVAVSLPRIVQLHRRPAIIGGALLRSAKLTTISAYAILQLCLLVLSCVKARKFEVFFISSAALTLVSAFCMIVLSFLEHSRSLRPSVLIDAYLFLTILFDIAQTRTLWLASTNTDETTFSRVFTAALAVKALLILLESQHKARWVVRWDVKQHSPEETTGLFGLGVFFWLNRLFAAGFKKVLSLDDLFPLDQNMSSEALHGKLADHLDASSFKGQKLGLAKAVVRALAVPLLLPVGPRIAMTAFQFCQPFLINTLLDYLQQPVEESSRNVGYGLIGATLFIYTGIAISGAFYWYFQERAVYMARGVLGTAIYRKTTDAALAAADDSAALTLMSSDIERIIRGCLYIHEFWANIIEVALASWLLSRQIGAAFAAPLVVVGLCVACSTVLSRYTIPRQKAWMERIQKRVGLTSSVIGQMKHIKISGLATPVEESVHHMRLDELKSGAKYRMIIIFAVCIGYLPLCLSPVITFAFAARTLDITTIFTSISYIFLLASPLSILFQMVPPLLAAVACFSRIQTFFEKDSRVDFRRPTVHASRAENSSTDGAEPSNSNTAAIKISNGGFGWESEKLHLLGKIDLDIPASRLTMVIGPIASGKSTLCKALLGETPFFEGEIEVNYKTSLKIGFCDQTPYLSNASIRENIVGFSSFDAVRYNEVVEAAVLQPDLAILPEGDNTNVGSSGISLSGGQKQRVSIARALYLQSNFLVFDDILSGLDADTEEQVFRRVFSSEGLIRRRNATVVLCTHSVRHLPAADHIVALGPDGSLVEQGSFRELLANEKYVHSLGVKDTDDADSKEESITSVEARDSPPRPGPQPAQKANSLALPQGGDHNRMLGDGTVYRHYFSSMHKLTLLGIVVFACGYGFFTNFTTVWLKFWSEDVTSSNPKHSNSYYLGLYGLFQISTVVSLYFLSVIVFTTMISVSGAKLHRETLRTVINAPLRFFITTDIGIVTNLFSQDMTLIDGDLPNAVANLACYIFTVAGMAAVVASSSPWLAVTYPFLAAILYGIQKFYLRTSRQIRLLDLEAKSPLYTHFIDTIKGVATFRAFGWVPDGIELNNQLLDTSQRPAYLLAMIQRWLGFTLSLVVAILAIAVVSLATQLRSNTAFTGASLVTLMKFGEALSVIVRFYTSLETSIGAVSRLKTFSDTVKPENQEGEDVVPPREWPLRGTIKLQGVSASYGPTDESASNTNIATGNDNSSETTARHLALKDLNLTIEPGEKVAICGRSGSGKSSTILLLLRLLDPLPSCAQNITIDDTPLHKIDRSILRQRIIAVPQDAVFLPDGTSFQANLDPFGSSNEAGCRSVLEAVGLWAFVEERGGLAAGMTADTLSQGQKQLFSLARAILRRRIRSSERGDDVEGSDGGVLLLDEVSSSVDKDTDKAMQEIIAHEFAGYTIVMVSHRLDMVMGFDRVMVMDKGEIVEMGQPKVLAETEGSRFRDLWMVGDKTRGP</sequence>
<dbReference type="FunFam" id="1.20.1560.10:FF:000055">
    <property type="entry name" value="ABC multidrug transporter (Eurofung)"/>
    <property type="match status" value="1"/>
</dbReference>
<organism evidence="15 16">
    <name type="scientific">Apodospora peruviana</name>
    <dbReference type="NCBI Taxonomy" id="516989"/>
    <lineage>
        <taxon>Eukaryota</taxon>
        <taxon>Fungi</taxon>
        <taxon>Dikarya</taxon>
        <taxon>Ascomycota</taxon>
        <taxon>Pezizomycotina</taxon>
        <taxon>Sordariomycetes</taxon>
        <taxon>Sordariomycetidae</taxon>
        <taxon>Sordariales</taxon>
        <taxon>Lasiosphaeriaceae</taxon>
        <taxon>Apodospora</taxon>
    </lineage>
</organism>
<dbReference type="GO" id="GO:0016887">
    <property type="term" value="F:ATP hydrolysis activity"/>
    <property type="evidence" value="ECO:0007669"/>
    <property type="project" value="InterPro"/>
</dbReference>
<comment type="subcellular location">
    <subcellularLocation>
        <location evidence="1">Membrane</location>
        <topology evidence="1">Multi-pass membrane protein</topology>
    </subcellularLocation>
</comment>
<dbReference type="InterPro" id="IPR017871">
    <property type="entry name" value="ABC_transporter-like_CS"/>
</dbReference>
<reference evidence="15" key="1">
    <citation type="journal article" date="2023" name="Mol. Phylogenet. Evol.">
        <title>Genome-scale phylogeny and comparative genomics of the fungal order Sordariales.</title>
        <authorList>
            <person name="Hensen N."/>
            <person name="Bonometti L."/>
            <person name="Westerberg I."/>
            <person name="Brannstrom I.O."/>
            <person name="Guillou S."/>
            <person name="Cros-Aarteil S."/>
            <person name="Calhoun S."/>
            <person name="Haridas S."/>
            <person name="Kuo A."/>
            <person name="Mondo S."/>
            <person name="Pangilinan J."/>
            <person name="Riley R."/>
            <person name="LaButti K."/>
            <person name="Andreopoulos B."/>
            <person name="Lipzen A."/>
            <person name="Chen C."/>
            <person name="Yan M."/>
            <person name="Daum C."/>
            <person name="Ng V."/>
            <person name="Clum A."/>
            <person name="Steindorff A."/>
            <person name="Ohm R.A."/>
            <person name="Martin F."/>
            <person name="Silar P."/>
            <person name="Natvig D.O."/>
            <person name="Lalanne C."/>
            <person name="Gautier V."/>
            <person name="Ament-Velasquez S.L."/>
            <person name="Kruys A."/>
            <person name="Hutchinson M.I."/>
            <person name="Powell A.J."/>
            <person name="Barry K."/>
            <person name="Miller A.N."/>
            <person name="Grigoriev I.V."/>
            <person name="Debuchy R."/>
            <person name="Gladieux P."/>
            <person name="Hiltunen Thoren M."/>
            <person name="Johannesson H."/>
        </authorList>
    </citation>
    <scope>NUCLEOTIDE SEQUENCE</scope>
    <source>
        <strain evidence="15">CBS 118394</strain>
    </source>
</reference>